<accession>A0AAU7B307</accession>
<dbReference type="GO" id="GO:0070967">
    <property type="term" value="F:coenzyme F420 binding"/>
    <property type="evidence" value="ECO:0007669"/>
    <property type="project" value="TreeGrafter"/>
</dbReference>
<feature type="domain" description="Pyridoxamine 5'-phosphate oxidase N-terminal" evidence="2">
    <location>
        <begin position="11"/>
        <end position="126"/>
    </location>
</feature>
<evidence type="ECO:0000256" key="1">
    <source>
        <dbReference type="ARBA" id="ARBA00023002"/>
    </source>
</evidence>
<dbReference type="AlphaFoldDB" id="A0AAU7B307"/>
<dbReference type="SUPFAM" id="SSF50475">
    <property type="entry name" value="FMN-binding split barrel"/>
    <property type="match status" value="1"/>
</dbReference>
<proteinExistence type="predicted"/>
<dbReference type="Gene3D" id="2.30.110.10">
    <property type="entry name" value="Electron Transport, Fmn-binding Protein, Chain A"/>
    <property type="match status" value="1"/>
</dbReference>
<dbReference type="GO" id="GO:0016627">
    <property type="term" value="F:oxidoreductase activity, acting on the CH-CH group of donors"/>
    <property type="evidence" value="ECO:0007669"/>
    <property type="project" value="TreeGrafter"/>
</dbReference>
<name>A0AAU7B307_9ACTN</name>
<dbReference type="PANTHER" id="PTHR35176">
    <property type="entry name" value="HEME OXYGENASE HI_0854-RELATED"/>
    <property type="match status" value="1"/>
</dbReference>
<dbReference type="KEGG" id="parq:DSM112329_05153"/>
<gene>
    <name evidence="3" type="ORF">DSM112329_05153</name>
</gene>
<evidence type="ECO:0000313" key="3">
    <source>
        <dbReference type="EMBL" id="XAY08255.1"/>
    </source>
</evidence>
<dbReference type="InterPro" id="IPR011576">
    <property type="entry name" value="Pyridox_Oxase_N"/>
</dbReference>
<dbReference type="InterPro" id="IPR012349">
    <property type="entry name" value="Split_barrel_FMN-bd"/>
</dbReference>
<dbReference type="EMBL" id="CP114014">
    <property type="protein sequence ID" value="XAY08255.1"/>
    <property type="molecule type" value="Genomic_DNA"/>
</dbReference>
<organism evidence="3">
    <name type="scientific">Paraconexibacter sp. AEG42_29</name>
    <dbReference type="NCBI Taxonomy" id="2997339"/>
    <lineage>
        <taxon>Bacteria</taxon>
        <taxon>Bacillati</taxon>
        <taxon>Actinomycetota</taxon>
        <taxon>Thermoleophilia</taxon>
        <taxon>Solirubrobacterales</taxon>
        <taxon>Paraconexibacteraceae</taxon>
        <taxon>Paraconexibacter</taxon>
    </lineage>
</organism>
<dbReference type="Pfam" id="PF01243">
    <property type="entry name" value="PNPOx_N"/>
    <property type="match status" value="1"/>
</dbReference>
<evidence type="ECO:0000259" key="2">
    <source>
        <dbReference type="Pfam" id="PF01243"/>
    </source>
</evidence>
<dbReference type="GO" id="GO:0005829">
    <property type="term" value="C:cytosol"/>
    <property type="evidence" value="ECO:0007669"/>
    <property type="project" value="TreeGrafter"/>
</dbReference>
<dbReference type="PANTHER" id="PTHR35176:SF6">
    <property type="entry name" value="HEME OXYGENASE HI_0854-RELATED"/>
    <property type="match status" value="1"/>
</dbReference>
<keyword evidence="1" id="KW-0560">Oxidoreductase</keyword>
<sequence length="157" mass="17682">MSRRDQILMTDDEVLAFLDEEKTVVCATVGKDGWPHLMPLWYVVRDGTVWAWTFGKSQKVKNLERDAKATIQVEAGTEYQLLRGVMLKCEVVLHTDLDTVLGVGLDVMARYGGVALDSIPGDTRAMVSKQAEKRVALQFVERERATWDHRKLAAGVY</sequence>
<dbReference type="RefSeq" id="WP_354699436.1">
    <property type="nucleotide sequence ID" value="NZ_CP114014.1"/>
</dbReference>
<dbReference type="InterPro" id="IPR052019">
    <property type="entry name" value="F420H2_bilvrd_red/Heme_oxyg"/>
</dbReference>
<protein>
    <recommendedName>
        <fullName evidence="2">Pyridoxamine 5'-phosphate oxidase N-terminal domain-containing protein</fullName>
    </recommendedName>
</protein>
<reference evidence="3" key="1">
    <citation type="submission" date="2022-12" db="EMBL/GenBank/DDBJ databases">
        <title>Paraconexibacter alkalitolerans sp. nov. and Baekduia alba sp. nov., isolated from soil and emended description of the genera Paraconexibacter (Chun et al., 2020) and Baekduia (An et al., 2020).</title>
        <authorList>
            <person name="Vieira S."/>
            <person name="Huber K.J."/>
            <person name="Geppert A."/>
            <person name="Wolf J."/>
            <person name="Neumann-Schaal M."/>
            <person name="Muesken M."/>
            <person name="Overmann J."/>
        </authorList>
    </citation>
    <scope>NUCLEOTIDE SEQUENCE</scope>
    <source>
        <strain evidence="3">AEG42_29</strain>
    </source>
</reference>